<dbReference type="InterPro" id="IPR001867">
    <property type="entry name" value="OmpR/PhoB-type_DNA-bd"/>
</dbReference>
<evidence type="ECO:0000259" key="5">
    <source>
        <dbReference type="SMART" id="SM01043"/>
    </source>
</evidence>
<dbReference type="EMBL" id="RJSG01000001">
    <property type="protein sequence ID" value="RNL81362.1"/>
    <property type="molecule type" value="Genomic_DNA"/>
</dbReference>
<name>A0A3N0E0J6_9ACTN</name>
<dbReference type="InterPro" id="IPR011990">
    <property type="entry name" value="TPR-like_helical_dom_sf"/>
</dbReference>
<reference evidence="6 7" key="1">
    <citation type="submission" date="2018-11" db="EMBL/GenBank/DDBJ databases">
        <authorList>
            <person name="Li F."/>
        </authorList>
    </citation>
    <scope>NUCLEOTIDE SEQUENCE [LARGE SCALE GENOMIC DNA]</scope>
    <source>
        <strain evidence="6 7">KIS18-7</strain>
    </source>
</reference>
<dbReference type="InterPro" id="IPR003593">
    <property type="entry name" value="AAA+_ATPase"/>
</dbReference>
<accession>A0A3N0E0J6</accession>
<dbReference type="Gene3D" id="1.10.10.10">
    <property type="entry name" value="Winged helix-like DNA-binding domain superfamily/Winged helix DNA-binding domain"/>
    <property type="match status" value="1"/>
</dbReference>
<dbReference type="Pfam" id="PF13191">
    <property type="entry name" value="AAA_16"/>
    <property type="match status" value="1"/>
</dbReference>
<sequence>MPLALTLLDGVRWYGEPVVGDRPQALLAALALSGRAVGAESLVEAVWGDEVPANPGKALQVLVSRTRTACGPEAVVREGDGYRLGLGPDEVDALQVRHLVTGARDLLDSDPGAAGKLAAEAVAVGGSVAPAEEGPLAELRAAARGWLAEAALLRAKADSRTGAHAIALPALIGAWGSRPGDEGLLVDLLRSEAAVLGPGAALERYESYRSDLSDRVGADPGPELQRAYSELLALDSPVREGVQYDATALLGRDEDVRRLHGLLGASRVVSVLGPGGLGKTRLAHVIGREFAVPTVHFVELVGVTAAEDLVGEVGSALGVRDSVSGRRTLTPEQRADVRARIAQHLDASPSLLILDNCEHIVDAVADLVAYLVATTRDLRVLTTTRAPLAIAAERVYPLGELGTADSVTLFEQRAVAARPDVRLDPDEVASVVARLDGLPLAIELAAAKVRVMGVADIAERLENRFTLLRGGDRSAPERHQTLLAVIEWSWSLLAETERRSMRWLSVFHDGFTLGAAEAVLGPEALDAVQNLSDQSLLSVLEAPGGVRYRMLETVREFGRVQLEESGEDAEAHAAQRQWALSYSDLYTQALFSPLQFDAVDALRNEENNLADVLRRSLAESDPEAVTRILAGLGSYWTILGDHARVFVLADAVADVLGGWKPAEEHRDAARIALSLTVNNAMIASDENAERLRASLREIGPDSSDPRIAALVRIMIAYEPQTGSAFADKLREFAKSEDRHLAISALQWLSYVLENDGDPAGSLVAAEQALERADASEGPWHQAILHTQVAQFGMQLGRREDAVRHARAALPVLERLGARDDTLQLRALLVMFAISEGDLEAASAELTLLESRPEPEIVFGGLLVVTLARAELHLARGEVEAGLAAYAGAVHKVRTLKFPGIPITGLEPWILFGEATALAAHAEYGEADDPEGPDLFRQLLDRLRRVLDPSFPFLDFPVCGLALFGLGAWGLRRGTMPAQDAVRLLVLADRFAYNRSVPTMAWSRMLPVIEENAPGVRAEIEAGYDERRGPDLLEEARAFVATLAG</sequence>
<evidence type="ECO:0000256" key="1">
    <source>
        <dbReference type="ARBA" id="ARBA00005820"/>
    </source>
</evidence>
<dbReference type="PANTHER" id="PTHR47691:SF3">
    <property type="entry name" value="HTH-TYPE TRANSCRIPTIONAL REGULATOR RV0890C-RELATED"/>
    <property type="match status" value="1"/>
</dbReference>
<keyword evidence="2" id="KW-0238">DNA-binding</keyword>
<dbReference type="GO" id="GO:0006355">
    <property type="term" value="P:regulation of DNA-templated transcription"/>
    <property type="evidence" value="ECO:0007669"/>
    <property type="project" value="InterPro"/>
</dbReference>
<dbReference type="SMART" id="SM00862">
    <property type="entry name" value="Trans_reg_C"/>
    <property type="match status" value="1"/>
</dbReference>
<feature type="domain" description="AAA+ ATPase" evidence="3">
    <location>
        <begin position="265"/>
        <end position="403"/>
    </location>
</feature>
<dbReference type="Proteomes" id="UP000277094">
    <property type="component" value="Unassembled WGS sequence"/>
</dbReference>
<evidence type="ECO:0000259" key="3">
    <source>
        <dbReference type="SMART" id="SM00382"/>
    </source>
</evidence>
<evidence type="ECO:0000313" key="6">
    <source>
        <dbReference type="EMBL" id="RNL81362.1"/>
    </source>
</evidence>
<dbReference type="OrthoDB" id="3755432at2"/>
<dbReference type="InterPro" id="IPR041664">
    <property type="entry name" value="AAA_16"/>
</dbReference>
<comment type="caution">
    <text evidence="6">The sequence shown here is derived from an EMBL/GenBank/DDBJ whole genome shotgun (WGS) entry which is preliminary data.</text>
</comment>
<dbReference type="AlphaFoldDB" id="A0A3N0E0J6"/>
<dbReference type="Gene3D" id="3.40.50.300">
    <property type="entry name" value="P-loop containing nucleotide triphosphate hydrolases"/>
    <property type="match status" value="1"/>
</dbReference>
<dbReference type="GO" id="GO:0000160">
    <property type="term" value="P:phosphorelay signal transduction system"/>
    <property type="evidence" value="ECO:0007669"/>
    <property type="project" value="InterPro"/>
</dbReference>
<feature type="domain" description="OmpR/PhoB-type" evidence="4">
    <location>
        <begin position="15"/>
        <end position="84"/>
    </location>
</feature>
<dbReference type="RefSeq" id="WP_123232565.1">
    <property type="nucleotide sequence ID" value="NZ_RJSG01000001.1"/>
</dbReference>
<keyword evidence="7" id="KW-1185">Reference proteome</keyword>
<dbReference type="InterPro" id="IPR027417">
    <property type="entry name" value="P-loop_NTPase"/>
</dbReference>
<protein>
    <submittedName>
        <fullName evidence="6">Transcriptional regulator</fullName>
    </submittedName>
</protein>
<dbReference type="InterPro" id="IPR005158">
    <property type="entry name" value="BTAD"/>
</dbReference>
<proteinExistence type="inferred from homology"/>
<organism evidence="6 7">
    <name type="scientific">Nocardioides marmorisolisilvae</name>
    <dbReference type="NCBI Taxonomy" id="1542737"/>
    <lineage>
        <taxon>Bacteria</taxon>
        <taxon>Bacillati</taxon>
        <taxon>Actinomycetota</taxon>
        <taxon>Actinomycetes</taxon>
        <taxon>Propionibacteriales</taxon>
        <taxon>Nocardioidaceae</taxon>
        <taxon>Nocardioides</taxon>
    </lineage>
</organism>
<evidence type="ECO:0000256" key="2">
    <source>
        <dbReference type="ARBA" id="ARBA00023125"/>
    </source>
</evidence>
<dbReference type="GO" id="GO:0003677">
    <property type="term" value="F:DNA binding"/>
    <property type="evidence" value="ECO:0007669"/>
    <property type="project" value="UniProtKB-KW"/>
</dbReference>
<dbReference type="Pfam" id="PF03704">
    <property type="entry name" value="BTAD"/>
    <property type="match status" value="1"/>
</dbReference>
<dbReference type="InterPro" id="IPR036388">
    <property type="entry name" value="WH-like_DNA-bd_sf"/>
</dbReference>
<dbReference type="SUPFAM" id="SSF52540">
    <property type="entry name" value="P-loop containing nucleoside triphosphate hydrolases"/>
    <property type="match status" value="1"/>
</dbReference>
<dbReference type="PANTHER" id="PTHR47691">
    <property type="entry name" value="REGULATOR-RELATED"/>
    <property type="match status" value="1"/>
</dbReference>
<dbReference type="SUPFAM" id="SSF48452">
    <property type="entry name" value="TPR-like"/>
    <property type="match status" value="2"/>
</dbReference>
<feature type="domain" description="Bacterial transcriptional activator" evidence="5">
    <location>
        <begin position="91"/>
        <end position="232"/>
    </location>
</feature>
<evidence type="ECO:0000313" key="7">
    <source>
        <dbReference type="Proteomes" id="UP000277094"/>
    </source>
</evidence>
<dbReference type="GO" id="GO:0043531">
    <property type="term" value="F:ADP binding"/>
    <property type="evidence" value="ECO:0007669"/>
    <property type="project" value="InterPro"/>
</dbReference>
<dbReference type="Gene3D" id="1.25.40.10">
    <property type="entry name" value="Tetratricopeptide repeat domain"/>
    <property type="match status" value="2"/>
</dbReference>
<gene>
    <name evidence="6" type="ORF">EFL95_03160</name>
</gene>
<evidence type="ECO:0000259" key="4">
    <source>
        <dbReference type="SMART" id="SM00862"/>
    </source>
</evidence>
<dbReference type="SMART" id="SM01043">
    <property type="entry name" value="BTAD"/>
    <property type="match status" value="1"/>
</dbReference>
<comment type="similarity">
    <text evidence="1">Belongs to the AfsR/DnrI/RedD regulatory family.</text>
</comment>
<dbReference type="SMART" id="SM00382">
    <property type="entry name" value="AAA"/>
    <property type="match status" value="1"/>
</dbReference>
<dbReference type="PRINTS" id="PR00364">
    <property type="entry name" value="DISEASERSIST"/>
</dbReference>